<evidence type="ECO:0000313" key="2">
    <source>
        <dbReference type="Proteomes" id="UP001055879"/>
    </source>
</evidence>
<gene>
    <name evidence="1" type="ORF">L6452_13494</name>
</gene>
<sequence length="94" mass="10951">MIIQLNRNCIVLIVLGFVYSVLVGKLLISLINICALLKSKHERDTERDPSFESSFKPFELSQKSNHRTTFFLTFSFLLLLLLLLHVNPHIYIYI</sequence>
<keyword evidence="2" id="KW-1185">Reference proteome</keyword>
<organism evidence="1 2">
    <name type="scientific">Arctium lappa</name>
    <name type="common">Greater burdock</name>
    <name type="synonym">Lappa major</name>
    <dbReference type="NCBI Taxonomy" id="4217"/>
    <lineage>
        <taxon>Eukaryota</taxon>
        <taxon>Viridiplantae</taxon>
        <taxon>Streptophyta</taxon>
        <taxon>Embryophyta</taxon>
        <taxon>Tracheophyta</taxon>
        <taxon>Spermatophyta</taxon>
        <taxon>Magnoliopsida</taxon>
        <taxon>eudicotyledons</taxon>
        <taxon>Gunneridae</taxon>
        <taxon>Pentapetalae</taxon>
        <taxon>asterids</taxon>
        <taxon>campanulids</taxon>
        <taxon>Asterales</taxon>
        <taxon>Asteraceae</taxon>
        <taxon>Carduoideae</taxon>
        <taxon>Cardueae</taxon>
        <taxon>Arctiinae</taxon>
        <taxon>Arctium</taxon>
    </lineage>
</organism>
<accession>A0ACB9CIC3</accession>
<proteinExistence type="predicted"/>
<dbReference type="EMBL" id="CM042050">
    <property type="protein sequence ID" value="KAI3734034.1"/>
    <property type="molecule type" value="Genomic_DNA"/>
</dbReference>
<comment type="caution">
    <text evidence="1">The sequence shown here is derived from an EMBL/GenBank/DDBJ whole genome shotgun (WGS) entry which is preliminary data.</text>
</comment>
<evidence type="ECO:0000313" key="1">
    <source>
        <dbReference type="EMBL" id="KAI3734034.1"/>
    </source>
</evidence>
<name>A0ACB9CIC3_ARCLA</name>
<dbReference type="Proteomes" id="UP001055879">
    <property type="component" value="Linkage Group LG04"/>
</dbReference>
<reference evidence="2" key="1">
    <citation type="journal article" date="2022" name="Mol. Ecol. Resour.">
        <title>The genomes of chicory, endive, great burdock and yacon provide insights into Asteraceae palaeo-polyploidization history and plant inulin production.</title>
        <authorList>
            <person name="Fan W."/>
            <person name="Wang S."/>
            <person name="Wang H."/>
            <person name="Wang A."/>
            <person name="Jiang F."/>
            <person name="Liu H."/>
            <person name="Zhao H."/>
            <person name="Xu D."/>
            <person name="Zhang Y."/>
        </authorList>
    </citation>
    <scope>NUCLEOTIDE SEQUENCE [LARGE SCALE GENOMIC DNA]</scope>
    <source>
        <strain evidence="2">cv. Niubang</strain>
    </source>
</reference>
<protein>
    <submittedName>
        <fullName evidence="1">Uncharacterized protein</fullName>
    </submittedName>
</protein>
<reference evidence="1 2" key="2">
    <citation type="journal article" date="2022" name="Mol. Ecol. Resour.">
        <title>The genomes of chicory, endive, great burdock and yacon provide insights into Asteraceae paleo-polyploidization history and plant inulin production.</title>
        <authorList>
            <person name="Fan W."/>
            <person name="Wang S."/>
            <person name="Wang H."/>
            <person name="Wang A."/>
            <person name="Jiang F."/>
            <person name="Liu H."/>
            <person name="Zhao H."/>
            <person name="Xu D."/>
            <person name="Zhang Y."/>
        </authorList>
    </citation>
    <scope>NUCLEOTIDE SEQUENCE [LARGE SCALE GENOMIC DNA]</scope>
    <source>
        <strain evidence="2">cv. Niubang</strain>
    </source>
</reference>